<name>A0ACC1M9D8_9FUNG</name>
<comment type="caution">
    <text evidence="1">The sequence shown here is derived from an EMBL/GenBank/DDBJ whole genome shotgun (WGS) entry which is preliminary data.</text>
</comment>
<dbReference type="Proteomes" id="UP001139981">
    <property type="component" value="Unassembled WGS sequence"/>
</dbReference>
<evidence type="ECO:0000313" key="2">
    <source>
        <dbReference type="Proteomes" id="UP001139981"/>
    </source>
</evidence>
<proteinExistence type="predicted"/>
<reference evidence="1" key="1">
    <citation type="submission" date="2022-07" db="EMBL/GenBank/DDBJ databases">
        <title>Phylogenomic reconstructions and comparative analyses of Kickxellomycotina fungi.</title>
        <authorList>
            <person name="Reynolds N.K."/>
            <person name="Stajich J.E."/>
            <person name="Barry K."/>
            <person name="Grigoriev I.V."/>
            <person name="Crous P."/>
            <person name="Smith M.E."/>
        </authorList>
    </citation>
    <scope>NUCLEOTIDE SEQUENCE</scope>
    <source>
        <strain evidence="1">CBS 190363</strain>
    </source>
</reference>
<keyword evidence="2" id="KW-1185">Reference proteome</keyword>
<evidence type="ECO:0000313" key="1">
    <source>
        <dbReference type="EMBL" id="KAJ2900127.1"/>
    </source>
</evidence>
<protein>
    <submittedName>
        <fullName evidence="1">Uncharacterized protein</fullName>
    </submittedName>
</protein>
<gene>
    <name evidence="1" type="ORF">IWW38_000667</name>
</gene>
<dbReference type="EMBL" id="JANBVB010000011">
    <property type="protein sequence ID" value="KAJ2900127.1"/>
    <property type="molecule type" value="Genomic_DNA"/>
</dbReference>
<accession>A0ACC1M9D8</accession>
<sequence length="391" mass="41643">MSDAPHLELQQTSSRSDTILARYDFSRPIHVFTKGIRTTNVRISKPGTWSDPTVRIEALVTSISTTLHNRIHATSTVNERGEFVFSISINWSIWDLGMTSAELSISMPATIEDCVHPGICVDVPCGSIGATLLGNTRFRSLSLTTRHGPAHISDVAADELKLTAHNGNITVHDVSSDGLVEIVGMTAWMDIDDVRADSLVASSTDAIISLKDIEARSVSANTTNARIGLGNVKASNTLTATTSNGGVMAENVFANVCQVNTSGGDIEGCWHPARKLYLSTSMAKIAAQIVLLNSGDKSDDDDSHSVEIVLNSSKGPIDVSLPASFCGGFSLETTGFYKSFVHTGQGPNRTLPVLHISKPDKKAGSIGDGSKRHSLRANTDEAPITVNFGNV</sequence>
<organism evidence="1 2">
    <name type="scientific">Coemansia aciculifera</name>
    <dbReference type="NCBI Taxonomy" id="417176"/>
    <lineage>
        <taxon>Eukaryota</taxon>
        <taxon>Fungi</taxon>
        <taxon>Fungi incertae sedis</taxon>
        <taxon>Zoopagomycota</taxon>
        <taxon>Kickxellomycotina</taxon>
        <taxon>Kickxellomycetes</taxon>
        <taxon>Kickxellales</taxon>
        <taxon>Kickxellaceae</taxon>
        <taxon>Coemansia</taxon>
    </lineage>
</organism>